<protein>
    <submittedName>
        <fullName evidence="7">Chromosome segregation protein SMC</fullName>
    </submittedName>
</protein>
<dbReference type="InterPro" id="IPR050308">
    <property type="entry name" value="MukB/SMC"/>
</dbReference>
<dbReference type="RefSeq" id="WP_148106286.1">
    <property type="nucleotide sequence ID" value="NZ_RWKW01000008.1"/>
</dbReference>
<evidence type="ECO:0000259" key="6">
    <source>
        <dbReference type="Pfam" id="PF02463"/>
    </source>
</evidence>
<dbReference type="PANTHER" id="PTHR42963">
    <property type="entry name" value="CHROMOSOME PARTITION PROTEIN MUKB"/>
    <property type="match status" value="1"/>
</dbReference>
<comment type="caution">
    <text evidence="7">The sequence shown here is derived from an EMBL/GenBank/DDBJ whole genome shotgun (WGS) entry which is preliminary data.</text>
</comment>
<keyword evidence="2" id="KW-0159">Chromosome partition</keyword>
<keyword evidence="1" id="KW-0963">Cytoplasm</keyword>
<evidence type="ECO:0000256" key="1">
    <source>
        <dbReference type="ARBA" id="ARBA00022490"/>
    </source>
</evidence>
<evidence type="ECO:0000256" key="5">
    <source>
        <dbReference type="SAM" id="Coils"/>
    </source>
</evidence>
<dbReference type="EMBL" id="RWKW01000008">
    <property type="protein sequence ID" value="RST87868.1"/>
    <property type="molecule type" value="Genomic_DNA"/>
</dbReference>
<dbReference type="Proteomes" id="UP000278398">
    <property type="component" value="Unassembled WGS sequence"/>
</dbReference>
<dbReference type="Gene3D" id="3.40.50.300">
    <property type="entry name" value="P-loop containing nucleotide triphosphate hydrolases"/>
    <property type="match status" value="1"/>
</dbReference>
<name>A0A429Z2G4_9HYPH</name>
<feature type="coiled-coil region" evidence="5">
    <location>
        <begin position="170"/>
        <end position="211"/>
    </location>
</feature>
<dbReference type="SUPFAM" id="SSF52540">
    <property type="entry name" value="P-loop containing nucleoside triphosphate hydrolases"/>
    <property type="match status" value="1"/>
</dbReference>
<keyword evidence="8" id="KW-1185">Reference proteome</keyword>
<dbReference type="AlphaFoldDB" id="A0A429Z2G4"/>
<evidence type="ECO:0000256" key="3">
    <source>
        <dbReference type="ARBA" id="ARBA00023067"/>
    </source>
</evidence>
<keyword evidence="3" id="KW-0226">DNA condensation</keyword>
<reference evidence="7 8" key="1">
    <citation type="submission" date="2018-12" db="EMBL/GenBank/DDBJ databases">
        <title>Mesorhizobium carbonis sp. nov., isolated from coal mine water.</title>
        <authorList>
            <person name="Xin W."/>
            <person name="Xu Z."/>
            <person name="Xiang F."/>
            <person name="Zhang J."/>
            <person name="Xi L."/>
            <person name="Liu J."/>
        </authorList>
    </citation>
    <scope>NUCLEOTIDE SEQUENCE [LARGE SCALE GENOMIC DNA]</scope>
    <source>
        <strain evidence="7 8">B2.3</strain>
    </source>
</reference>
<dbReference type="GO" id="GO:0003677">
    <property type="term" value="F:DNA binding"/>
    <property type="evidence" value="ECO:0007669"/>
    <property type="project" value="UniProtKB-KW"/>
</dbReference>
<feature type="coiled-coil region" evidence="5">
    <location>
        <begin position="384"/>
        <end position="501"/>
    </location>
</feature>
<evidence type="ECO:0000313" key="7">
    <source>
        <dbReference type="EMBL" id="RST87868.1"/>
    </source>
</evidence>
<feature type="non-terminal residue" evidence="7">
    <location>
        <position position="639"/>
    </location>
</feature>
<dbReference type="Pfam" id="PF02463">
    <property type="entry name" value="SMC_N"/>
    <property type="match status" value="1"/>
</dbReference>
<sequence>MRFSRLRVLGFKSFVEPADFVIEGGLTGVVGPNGCGKSNLVEALRWVMGENSYKNMRASGMDDVIFSGSGTRPARNTAEVTLFLDNSSRSAPPAYNDADELQVSRRIEREAGSVYRINGKEARARDVQLLFADQSTGARSPSMVGQGRIGELIQAKPQARRALLEEAAGISGLHTRRHEAELRLRAAEQNLERLDDVTRELESQIDSLRRQARQAARFRGLSADIRQAEATLLHLRWTLAKAQEAEAQQALSAATVVVAEQAQAQMNAAKEQAVGAMKLPELRDVEAASAAALQRLTIARTQLDEEAERLRARTGELDKRLAQLDADMAREQRILHDNAETLASLDAEAATLSAEHAGSQEREAGAAQSFEAVTVRLAASEAGLAEITARRAEANAQRMQLERSMREHAERIGKLDRQLADAAREADQIAARLAALPDPAEKKRLADAAGARAAEAEAATLLAEKKVAEARSREASLRPAVQDARAALQRIETEARTLAKVLGAGGSGRWPAALEAIRVVRGYETALGAALGEDLDAPLDPAAPAHWGGASVAPGDPVLPADVEALSSKVEAPAALARRLSQIGLVDKADGPRLQPVLAPGQRLVSREGAVWRWDGFVAGADAPTAAAQRLAQKNRLAE</sequence>
<keyword evidence="4" id="KW-0238">DNA-binding</keyword>
<keyword evidence="5" id="KW-0175">Coiled coil</keyword>
<organism evidence="7 8">
    <name type="scientific">Aquibium carbonis</name>
    <dbReference type="NCBI Taxonomy" id="2495581"/>
    <lineage>
        <taxon>Bacteria</taxon>
        <taxon>Pseudomonadati</taxon>
        <taxon>Pseudomonadota</taxon>
        <taxon>Alphaproteobacteria</taxon>
        <taxon>Hyphomicrobiales</taxon>
        <taxon>Phyllobacteriaceae</taxon>
        <taxon>Aquibium</taxon>
    </lineage>
</organism>
<dbReference type="InterPro" id="IPR003395">
    <property type="entry name" value="RecF/RecN/SMC_N"/>
</dbReference>
<feature type="domain" description="RecF/RecN/SMC N-terminal" evidence="6">
    <location>
        <begin position="4"/>
        <end position="134"/>
    </location>
</feature>
<dbReference type="GO" id="GO:0007059">
    <property type="term" value="P:chromosome segregation"/>
    <property type="evidence" value="ECO:0007669"/>
    <property type="project" value="UniProtKB-KW"/>
</dbReference>
<evidence type="ECO:0000256" key="2">
    <source>
        <dbReference type="ARBA" id="ARBA00022829"/>
    </source>
</evidence>
<dbReference type="GO" id="GO:0005737">
    <property type="term" value="C:cytoplasm"/>
    <property type="evidence" value="ECO:0007669"/>
    <property type="project" value="TreeGrafter"/>
</dbReference>
<gene>
    <name evidence="7" type="ORF">EJC49_03005</name>
</gene>
<accession>A0A429Z2G4</accession>
<evidence type="ECO:0000256" key="4">
    <source>
        <dbReference type="ARBA" id="ARBA00023125"/>
    </source>
</evidence>
<proteinExistence type="predicted"/>
<dbReference type="OrthoDB" id="9808768at2"/>
<dbReference type="PANTHER" id="PTHR42963:SF1">
    <property type="entry name" value="DUF4476 DOMAIN-CONTAINING PROTEIN"/>
    <property type="match status" value="1"/>
</dbReference>
<feature type="coiled-coil region" evidence="5">
    <location>
        <begin position="259"/>
        <end position="327"/>
    </location>
</feature>
<dbReference type="GO" id="GO:0030261">
    <property type="term" value="P:chromosome condensation"/>
    <property type="evidence" value="ECO:0007669"/>
    <property type="project" value="UniProtKB-KW"/>
</dbReference>
<dbReference type="InterPro" id="IPR027417">
    <property type="entry name" value="P-loop_NTPase"/>
</dbReference>
<evidence type="ECO:0000313" key="8">
    <source>
        <dbReference type="Proteomes" id="UP000278398"/>
    </source>
</evidence>